<name>A0A1P8W950_9PLAN</name>
<dbReference type="STRING" id="1891926.Fuma_00164"/>
<keyword evidence="2" id="KW-1185">Reference proteome</keyword>
<dbReference type="Proteomes" id="UP000187735">
    <property type="component" value="Chromosome"/>
</dbReference>
<evidence type="ECO:0000313" key="2">
    <source>
        <dbReference type="Proteomes" id="UP000187735"/>
    </source>
</evidence>
<gene>
    <name evidence="1" type="ORF">Fuma_00164</name>
</gene>
<dbReference type="KEGG" id="fmr:Fuma_00164"/>
<reference evidence="1 2" key="1">
    <citation type="journal article" date="2016" name="Front. Microbiol.">
        <title>Fuerstia marisgermanicae gen. nov., sp. nov., an Unusual Member of the Phylum Planctomycetes from the German Wadden Sea.</title>
        <authorList>
            <person name="Kohn T."/>
            <person name="Heuer A."/>
            <person name="Jogler M."/>
            <person name="Vollmers J."/>
            <person name="Boedeker C."/>
            <person name="Bunk B."/>
            <person name="Rast P."/>
            <person name="Borchert D."/>
            <person name="Glockner I."/>
            <person name="Freese H.M."/>
            <person name="Klenk H.P."/>
            <person name="Overmann J."/>
            <person name="Kaster A.K."/>
            <person name="Rohde M."/>
            <person name="Wiegand S."/>
            <person name="Jogler C."/>
        </authorList>
    </citation>
    <scope>NUCLEOTIDE SEQUENCE [LARGE SCALE GENOMIC DNA]</scope>
    <source>
        <strain evidence="1 2">NH11</strain>
    </source>
</reference>
<dbReference type="EMBL" id="CP017641">
    <property type="protein sequence ID" value="APZ90584.1"/>
    <property type="molecule type" value="Genomic_DNA"/>
</dbReference>
<sequence length="98" mass="11244">MANRDFSPHQQKVIKRYYENRDAIDDQRLAELVTNLYLSSGKKQEKMWETAEGIMTRMELPPTRIAHVMESKDPAALAKVVEELQNGKLKKGTAKKKA</sequence>
<proteinExistence type="predicted"/>
<dbReference type="OrthoDB" id="281357at2"/>
<organism evidence="1 2">
    <name type="scientific">Fuerstiella marisgermanici</name>
    <dbReference type="NCBI Taxonomy" id="1891926"/>
    <lineage>
        <taxon>Bacteria</taxon>
        <taxon>Pseudomonadati</taxon>
        <taxon>Planctomycetota</taxon>
        <taxon>Planctomycetia</taxon>
        <taxon>Planctomycetales</taxon>
        <taxon>Planctomycetaceae</taxon>
        <taxon>Fuerstiella</taxon>
    </lineage>
</organism>
<accession>A0A1P8W950</accession>
<evidence type="ECO:0000313" key="1">
    <source>
        <dbReference type="EMBL" id="APZ90584.1"/>
    </source>
</evidence>
<protein>
    <submittedName>
        <fullName evidence="1">Uncharacterized protein</fullName>
    </submittedName>
</protein>
<dbReference type="AlphaFoldDB" id="A0A1P8W950"/>
<dbReference type="RefSeq" id="WP_077022455.1">
    <property type="nucleotide sequence ID" value="NZ_CP017641.1"/>
</dbReference>